<evidence type="ECO:0000256" key="6">
    <source>
        <dbReference type="ARBA" id="ARBA00038076"/>
    </source>
</evidence>
<organism evidence="9 10">
    <name type="scientific">Clostridium neuense</name>
    <dbReference type="NCBI Taxonomy" id="1728934"/>
    <lineage>
        <taxon>Bacteria</taxon>
        <taxon>Bacillati</taxon>
        <taxon>Bacillota</taxon>
        <taxon>Clostridia</taxon>
        <taxon>Eubacteriales</taxon>
        <taxon>Clostridiaceae</taxon>
        <taxon>Clostridium</taxon>
    </lineage>
</organism>
<name>A0ABW8TEI6_9CLOT</name>
<dbReference type="RefSeq" id="WP_406787507.1">
    <property type="nucleotide sequence ID" value="NZ_JBJIAA010000008.1"/>
</dbReference>
<reference evidence="9 10" key="1">
    <citation type="submission" date="2024-11" db="EMBL/GenBank/DDBJ databases">
        <authorList>
            <person name="Heng Y.C."/>
            <person name="Lim A.C.H."/>
            <person name="Lee J.K.Y."/>
            <person name="Kittelmann S."/>
        </authorList>
    </citation>
    <scope>NUCLEOTIDE SEQUENCE [LARGE SCALE GENOMIC DNA]</scope>
    <source>
        <strain evidence="9 10">WILCCON 0114</strain>
    </source>
</reference>
<keyword evidence="2" id="KW-1003">Cell membrane</keyword>
<feature type="transmembrane region" description="Helical" evidence="7">
    <location>
        <begin position="762"/>
        <end position="787"/>
    </location>
</feature>
<feature type="transmembrane region" description="Helical" evidence="7">
    <location>
        <begin position="20"/>
        <end position="39"/>
    </location>
</feature>
<feature type="transmembrane region" description="Helical" evidence="7">
    <location>
        <begin position="302"/>
        <end position="328"/>
    </location>
</feature>
<dbReference type="PANTHER" id="PTHR30572:SF4">
    <property type="entry name" value="ABC TRANSPORTER PERMEASE YTRF"/>
    <property type="match status" value="1"/>
</dbReference>
<evidence type="ECO:0000256" key="3">
    <source>
        <dbReference type="ARBA" id="ARBA00022692"/>
    </source>
</evidence>
<feature type="domain" description="ABC3 transporter permease C-terminal" evidence="8">
    <location>
        <begin position="260"/>
        <end position="382"/>
    </location>
</feature>
<feature type="transmembrane region" description="Helical" evidence="7">
    <location>
        <begin position="807"/>
        <end position="825"/>
    </location>
</feature>
<gene>
    <name evidence="9" type="ORF">ACJDT4_10455</name>
</gene>
<accession>A0ABW8TEI6</accession>
<evidence type="ECO:0000256" key="7">
    <source>
        <dbReference type="SAM" id="Phobius"/>
    </source>
</evidence>
<feature type="transmembrane region" description="Helical" evidence="7">
    <location>
        <begin position="399"/>
        <end position="419"/>
    </location>
</feature>
<feature type="transmembrane region" description="Helical" evidence="7">
    <location>
        <begin position="356"/>
        <end position="376"/>
    </location>
</feature>
<dbReference type="Pfam" id="PF02687">
    <property type="entry name" value="FtsX"/>
    <property type="match status" value="2"/>
</dbReference>
<feature type="domain" description="ABC3 transporter permease C-terminal" evidence="8">
    <location>
        <begin position="717"/>
        <end position="835"/>
    </location>
</feature>
<comment type="subcellular location">
    <subcellularLocation>
        <location evidence="1">Cell membrane</location>
        <topology evidence="1">Multi-pass membrane protein</topology>
    </subcellularLocation>
</comment>
<dbReference type="InterPro" id="IPR003838">
    <property type="entry name" value="ABC3_permease_C"/>
</dbReference>
<keyword evidence="5 7" id="KW-0472">Membrane</keyword>
<feature type="transmembrane region" description="Helical" evidence="7">
    <location>
        <begin position="711"/>
        <end position="735"/>
    </location>
</feature>
<feature type="transmembrane region" description="Helical" evidence="7">
    <location>
        <begin position="260"/>
        <end position="281"/>
    </location>
</feature>
<protein>
    <submittedName>
        <fullName evidence="9">ABC transporter permease</fullName>
    </submittedName>
</protein>
<evidence type="ECO:0000256" key="1">
    <source>
        <dbReference type="ARBA" id="ARBA00004651"/>
    </source>
</evidence>
<dbReference type="InterPro" id="IPR050250">
    <property type="entry name" value="Macrolide_Exporter_MacB"/>
</dbReference>
<comment type="similarity">
    <text evidence="6">Belongs to the ABC-4 integral membrane protein family.</text>
</comment>
<evidence type="ECO:0000313" key="10">
    <source>
        <dbReference type="Proteomes" id="UP001623592"/>
    </source>
</evidence>
<evidence type="ECO:0000256" key="5">
    <source>
        <dbReference type="ARBA" id="ARBA00023136"/>
    </source>
</evidence>
<comment type="caution">
    <text evidence="9">The sequence shown here is derived from an EMBL/GenBank/DDBJ whole genome shotgun (WGS) entry which is preliminary data.</text>
</comment>
<dbReference type="PANTHER" id="PTHR30572">
    <property type="entry name" value="MEMBRANE COMPONENT OF TRANSPORTER-RELATED"/>
    <property type="match status" value="1"/>
</dbReference>
<evidence type="ECO:0000313" key="9">
    <source>
        <dbReference type="EMBL" id="MFL0250842.1"/>
    </source>
</evidence>
<proteinExistence type="inferred from homology"/>
<evidence type="ECO:0000256" key="2">
    <source>
        <dbReference type="ARBA" id="ARBA00022475"/>
    </source>
</evidence>
<evidence type="ECO:0000259" key="8">
    <source>
        <dbReference type="Pfam" id="PF02687"/>
    </source>
</evidence>
<feature type="transmembrane region" description="Helical" evidence="7">
    <location>
        <begin position="431"/>
        <end position="463"/>
    </location>
</feature>
<keyword evidence="4 7" id="KW-1133">Transmembrane helix</keyword>
<dbReference type="EMBL" id="JBJIAA010000008">
    <property type="protein sequence ID" value="MFL0250842.1"/>
    <property type="molecule type" value="Genomic_DNA"/>
</dbReference>
<sequence length="842" mass="93183">MGIILKFMLRNIKEKKLRTFLVVFSIMASTALFFASSGMNTSIKQTYVDIVRQFYGNADIEINTNSKSPTPYLNIEKTDIVRSKTDYITGELDANGVYAHDSKDRNIILRGFNYDDIKFMDLFDFNSKGSVTPFSGNKIIISKKAADQYGLSVGDKLPVKVGKEAVKQNFNIVGIAENKGMFAMESEQNMMAVIPMEQAENINNVKGKVSNIYMKASKADDIDKIVNELTPVYKNYTVAKVINEKAIDEALGSITTAFRLMMIVVLMMSTFIIYTVFKVIVAERLPVIGTFRSIGATKTSTSMVLVGESIIYGIMGGAIGDLAGIGVLKVLMKLMASSMAQGVAITASVNYTSGQLISAFIFSIVISFLSAILPIIKSSRLSVKDVVLNTIDNVEKEKLWKLVLGLVFVLSTIIIPSIIKGSSLNSSEGLMLLVVCMVLSVIGIVMIIPYVTELLAIVLNRFYNIIFGNEGSLAAKNLRKNKSLINNISLLAIGISTLFMINVVSASSGAVLAKAYSFFNYDVVVWNEDGNSFDRATIDNVKNTAGIKEVEEAYSSRNIEVAQSKEAITAIYFMDTYEIDNFAKVKTLQDRSEVFKNYNDGRAIILTKSNLKRYNKQIGDYITIKTTRGNREYKIVGSFDTMMQDGNMALVPRKYAKGDFKLYQCSSLNIKTYKSPDYIKSVLSKKFKTRQIGIDTMEHEQAQNKKQNDQMLFLVKAFPVIALIIGAFGVINNFVISFIERKRSLAIYASVGMSRSQTRKMLFVESLSIGLIGSLLGIAGGMLMIHIMPFMFELANFPMELEYNGSVFATSIVLGILITVIASIVPSLKSSKLNIIEAIKYE</sequence>
<feature type="transmembrane region" description="Helical" evidence="7">
    <location>
        <begin position="484"/>
        <end position="504"/>
    </location>
</feature>
<evidence type="ECO:0000256" key="4">
    <source>
        <dbReference type="ARBA" id="ARBA00022989"/>
    </source>
</evidence>
<dbReference type="Proteomes" id="UP001623592">
    <property type="component" value="Unassembled WGS sequence"/>
</dbReference>
<keyword evidence="10" id="KW-1185">Reference proteome</keyword>
<keyword evidence="3 7" id="KW-0812">Transmembrane</keyword>